<dbReference type="EMBL" id="GL376619">
    <property type="status" value="NOT_ANNOTATED_CDS"/>
    <property type="molecule type" value="Genomic_DNA"/>
</dbReference>
<evidence type="ECO:0000256" key="6">
    <source>
        <dbReference type="RuleBase" id="RU362106"/>
    </source>
</evidence>
<keyword evidence="1 5" id="KW-0489">Methyltransferase</keyword>
<keyword evidence="2 5" id="KW-0808">Transferase</keyword>
<dbReference type="AlphaFoldDB" id="K3WT92"/>
<dbReference type="VEuPathDB" id="FungiDB:PYU1_G008170"/>
<feature type="binding site" evidence="5">
    <location>
        <position position="63"/>
    </location>
    <ligand>
        <name>S-adenosyl-L-methionine</name>
        <dbReference type="ChEBI" id="CHEBI:59789"/>
    </ligand>
</feature>
<dbReference type="GO" id="GO:0003723">
    <property type="term" value="F:RNA binding"/>
    <property type="evidence" value="ECO:0007669"/>
    <property type="project" value="UniProtKB-UniRule"/>
</dbReference>
<dbReference type="Gene3D" id="1.10.8.480">
    <property type="match status" value="1"/>
</dbReference>
<dbReference type="InterPro" id="IPR020598">
    <property type="entry name" value="rRNA_Ade_methylase_Trfase_N"/>
</dbReference>
<dbReference type="SUPFAM" id="SSF53335">
    <property type="entry name" value="S-adenosyl-L-methionine-dependent methyltransferases"/>
    <property type="match status" value="1"/>
</dbReference>
<dbReference type="InParanoid" id="K3WT92"/>
<keyword evidence="6" id="KW-0698">rRNA processing</keyword>
<dbReference type="eggNOG" id="KOG0820">
    <property type="taxonomic scope" value="Eukaryota"/>
</dbReference>
<evidence type="ECO:0000256" key="5">
    <source>
        <dbReference type="PROSITE-ProRule" id="PRU01026"/>
    </source>
</evidence>
<keyword evidence="3 5" id="KW-0949">S-adenosyl-L-methionine</keyword>
<reference evidence="8" key="3">
    <citation type="submission" date="2015-02" db="UniProtKB">
        <authorList>
            <consortium name="EnsemblProtists"/>
        </authorList>
    </citation>
    <scope>IDENTIFICATION</scope>
    <source>
        <strain evidence="8">DAOM BR144</strain>
    </source>
</reference>
<dbReference type="InterPro" id="IPR020596">
    <property type="entry name" value="rRNA_Ade_Mease_Trfase_CS"/>
</dbReference>
<name>K3WT92_GLOUD</name>
<evidence type="ECO:0000256" key="2">
    <source>
        <dbReference type="ARBA" id="ARBA00022679"/>
    </source>
</evidence>
<comment type="similarity">
    <text evidence="5 6">Belongs to the class I-like SAM-binding methyltransferase superfamily. rRNA adenine N(6)-methyltransferase family.</text>
</comment>
<protein>
    <recommendedName>
        <fullName evidence="6">rRNA adenine N(6)-methyltransferase</fullName>
        <ecNumber evidence="6">2.1.1.-</ecNumber>
    </recommendedName>
</protein>
<feature type="binding site" evidence="5">
    <location>
        <position position="165"/>
    </location>
    <ligand>
        <name>S-adenosyl-L-methionine</name>
        <dbReference type="ChEBI" id="CHEBI:59789"/>
    </ligand>
</feature>
<accession>K3WT92</accession>
<dbReference type="InterPro" id="IPR029063">
    <property type="entry name" value="SAM-dependent_MTases_sf"/>
</dbReference>
<dbReference type="STRING" id="431595.K3WT92"/>
<reference evidence="9" key="2">
    <citation type="submission" date="2010-04" db="EMBL/GenBank/DDBJ databases">
        <authorList>
            <person name="Buell R."/>
            <person name="Hamilton J."/>
            <person name="Hostetler J."/>
        </authorList>
    </citation>
    <scope>NUCLEOTIDE SEQUENCE [LARGE SCALE GENOMIC DNA]</scope>
    <source>
        <strain evidence="9">DAOM:BR144</strain>
    </source>
</reference>
<dbReference type="PANTHER" id="PTHR11727">
    <property type="entry name" value="DIMETHYLADENOSINE TRANSFERASE"/>
    <property type="match status" value="1"/>
</dbReference>
<dbReference type="PROSITE" id="PS01131">
    <property type="entry name" value="RRNA_A_DIMETH"/>
    <property type="match status" value="1"/>
</dbReference>
<dbReference type="SMART" id="SM00650">
    <property type="entry name" value="rADc"/>
    <property type="match status" value="1"/>
</dbReference>
<evidence type="ECO:0000313" key="8">
    <source>
        <dbReference type="EnsemblProtists" id="PYU1_T008186"/>
    </source>
</evidence>
<keyword evidence="9" id="KW-1185">Reference proteome</keyword>
<dbReference type="OMA" id="DACVANI"/>
<dbReference type="EnsemblProtists" id="PYU1_T008186">
    <property type="protein sequence ID" value="PYU1_T008186"/>
    <property type="gene ID" value="PYU1_G008170"/>
</dbReference>
<dbReference type="CDD" id="cd02440">
    <property type="entry name" value="AdoMet_MTases"/>
    <property type="match status" value="1"/>
</dbReference>
<feature type="binding site" evidence="5">
    <location>
        <position position="65"/>
    </location>
    <ligand>
        <name>S-adenosyl-L-methionine</name>
        <dbReference type="ChEBI" id="CHEBI:59789"/>
    </ligand>
</feature>
<dbReference type="Proteomes" id="UP000019132">
    <property type="component" value="Unassembled WGS sequence"/>
</dbReference>
<dbReference type="HOGENOM" id="CLU_041220_2_3_1"/>
<evidence type="ECO:0000313" key="9">
    <source>
        <dbReference type="Proteomes" id="UP000019132"/>
    </source>
</evidence>
<sequence length="440" mass="49302">MLRISSHCARVSSHLAPLPSSSLWASTLALSFSSSPRATTSSGPKNVSHIQNTPHLKRKLGQHLLVSESILRQIVDAAEIPTLLQDKEEKKQQRKRQDADAVDAEDDTMVRILEIGPGTGNLTSALLNASPRVRVHAVEYDPRMVERLQERFKDEQERLQIEQKDFEAFEFANHALEVQDDDDEVVKTPRSSSRAARKSARLMKKSVRATKQDATKANRVHFDACVANIPYQLSSIIVSRLSNYMHKFPTYFQSAVLLVQEEFALRLLAKPGSQNYSRLSVNTALVADVTSVVKVGRGHFLPPPKVDSRVIKLVPVANRIVPPSLANEKLFFQKFDTMLRICFLRKNKTLRALLLSKTALAQIEVAKSLQVELLQAQKNEAPTVSEKDVISERIEAALNKCELSSSRAVQIPVDQFLKLITALEENGISFRPSTTRHFKD</sequence>
<keyword evidence="4 5" id="KW-0694">RNA-binding</keyword>
<dbReference type="GO" id="GO:0000179">
    <property type="term" value="F:rRNA (adenine-N6,N6-)-dimethyltransferase activity"/>
    <property type="evidence" value="ECO:0007669"/>
    <property type="project" value="UniProtKB-UniRule"/>
</dbReference>
<feature type="binding site" evidence="5">
    <location>
        <position position="228"/>
    </location>
    <ligand>
        <name>S-adenosyl-L-methionine</name>
        <dbReference type="ChEBI" id="CHEBI:59789"/>
    </ligand>
</feature>
<feature type="domain" description="Ribosomal RNA adenine methylase transferase N-terminal" evidence="7">
    <location>
        <begin position="70"/>
        <end position="317"/>
    </location>
</feature>
<dbReference type="PANTHER" id="PTHR11727:SF7">
    <property type="entry name" value="DIMETHYLADENOSINE TRANSFERASE-RELATED"/>
    <property type="match status" value="1"/>
</dbReference>
<dbReference type="Pfam" id="PF00398">
    <property type="entry name" value="RrnaAD"/>
    <property type="match status" value="1"/>
</dbReference>
<proteinExistence type="inferred from homology"/>
<dbReference type="Gene3D" id="3.40.50.150">
    <property type="entry name" value="Vaccinia Virus protein VP39"/>
    <property type="match status" value="1"/>
</dbReference>
<evidence type="ECO:0000256" key="1">
    <source>
        <dbReference type="ARBA" id="ARBA00022603"/>
    </source>
</evidence>
<evidence type="ECO:0000256" key="3">
    <source>
        <dbReference type="ARBA" id="ARBA00022691"/>
    </source>
</evidence>
<evidence type="ECO:0000256" key="4">
    <source>
        <dbReference type="ARBA" id="ARBA00022884"/>
    </source>
</evidence>
<feature type="binding site" evidence="5">
    <location>
        <position position="139"/>
    </location>
    <ligand>
        <name>S-adenosyl-L-methionine</name>
        <dbReference type="ChEBI" id="CHEBI:59789"/>
    </ligand>
</feature>
<evidence type="ECO:0000259" key="7">
    <source>
        <dbReference type="SMART" id="SM00650"/>
    </source>
</evidence>
<organism evidence="8 9">
    <name type="scientific">Globisporangium ultimum (strain ATCC 200006 / CBS 805.95 / DAOM BR144)</name>
    <name type="common">Pythium ultimum</name>
    <dbReference type="NCBI Taxonomy" id="431595"/>
    <lineage>
        <taxon>Eukaryota</taxon>
        <taxon>Sar</taxon>
        <taxon>Stramenopiles</taxon>
        <taxon>Oomycota</taxon>
        <taxon>Peronosporomycetes</taxon>
        <taxon>Pythiales</taxon>
        <taxon>Pythiaceae</taxon>
        <taxon>Globisporangium</taxon>
    </lineage>
</organism>
<dbReference type="PROSITE" id="PS51689">
    <property type="entry name" value="SAM_RNA_A_N6_MT"/>
    <property type="match status" value="1"/>
</dbReference>
<dbReference type="EC" id="2.1.1.-" evidence="6"/>
<reference evidence="9" key="1">
    <citation type="journal article" date="2010" name="Genome Biol.">
        <title>Genome sequence of the necrotrophic plant pathogen Pythium ultimum reveals original pathogenicity mechanisms and effector repertoire.</title>
        <authorList>
            <person name="Levesque C.A."/>
            <person name="Brouwer H."/>
            <person name="Cano L."/>
            <person name="Hamilton J.P."/>
            <person name="Holt C."/>
            <person name="Huitema E."/>
            <person name="Raffaele S."/>
            <person name="Robideau G.P."/>
            <person name="Thines M."/>
            <person name="Win J."/>
            <person name="Zerillo M.M."/>
            <person name="Beakes G.W."/>
            <person name="Boore J.L."/>
            <person name="Busam D."/>
            <person name="Dumas B."/>
            <person name="Ferriera S."/>
            <person name="Fuerstenberg S.I."/>
            <person name="Gachon C.M."/>
            <person name="Gaulin E."/>
            <person name="Govers F."/>
            <person name="Grenville-Briggs L."/>
            <person name="Horner N."/>
            <person name="Hostetler J."/>
            <person name="Jiang R.H."/>
            <person name="Johnson J."/>
            <person name="Krajaejun T."/>
            <person name="Lin H."/>
            <person name="Meijer H.J."/>
            <person name="Moore B."/>
            <person name="Morris P."/>
            <person name="Phuntmart V."/>
            <person name="Puiu D."/>
            <person name="Shetty J."/>
            <person name="Stajich J.E."/>
            <person name="Tripathy S."/>
            <person name="Wawra S."/>
            <person name="van West P."/>
            <person name="Whitty B.R."/>
            <person name="Coutinho P.M."/>
            <person name="Henrissat B."/>
            <person name="Martin F."/>
            <person name="Thomas P.D."/>
            <person name="Tyler B.M."/>
            <person name="De Vries R.P."/>
            <person name="Kamoun S."/>
            <person name="Yandell M."/>
            <person name="Tisserat N."/>
            <person name="Buell C.R."/>
        </authorList>
    </citation>
    <scope>NUCLEOTIDE SEQUENCE</scope>
    <source>
        <strain evidence="9">DAOM:BR144</strain>
    </source>
</reference>
<feature type="binding site" evidence="5">
    <location>
        <position position="116"/>
    </location>
    <ligand>
        <name>S-adenosyl-L-methionine</name>
        <dbReference type="ChEBI" id="CHEBI:59789"/>
    </ligand>
</feature>
<dbReference type="InterPro" id="IPR001737">
    <property type="entry name" value="KsgA/Erm"/>
</dbReference>